<protein>
    <submittedName>
        <fullName evidence="2">Uncharacterized protein</fullName>
    </submittedName>
</protein>
<name>A0A0D7BF32_9AGAR</name>
<dbReference type="EMBL" id="KN880495">
    <property type="protein sequence ID" value="KIY68815.1"/>
    <property type="molecule type" value="Genomic_DNA"/>
</dbReference>
<accession>A0A0D7BF32</accession>
<reference evidence="2 3" key="1">
    <citation type="journal article" date="2015" name="Fungal Genet. Biol.">
        <title>Evolution of novel wood decay mechanisms in Agaricales revealed by the genome sequences of Fistulina hepatica and Cylindrobasidium torrendii.</title>
        <authorList>
            <person name="Floudas D."/>
            <person name="Held B.W."/>
            <person name="Riley R."/>
            <person name="Nagy L.G."/>
            <person name="Koehler G."/>
            <person name="Ransdell A.S."/>
            <person name="Younus H."/>
            <person name="Chow J."/>
            <person name="Chiniquy J."/>
            <person name="Lipzen A."/>
            <person name="Tritt A."/>
            <person name="Sun H."/>
            <person name="Haridas S."/>
            <person name="LaButti K."/>
            <person name="Ohm R.A."/>
            <person name="Kues U."/>
            <person name="Blanchette R.A."/>
            <person name="Grigoriev I.V."/>
            <person name="Minto R.E."/>
            <person name="Hibbett D.S."/>
        </authorList>
    </citation>
    <scope>NUCLEOTIDE SEQUENCE [LARGE SCALE GENOMIC DNA]</scope>
    <source>
        <strain evidence="2 3">FP15055 ss-10</strain>
    </source>
</reference>
<keyword evidence="3" id="KW-1185">Reference proteome</keyword>
<evidence type="ECO:0000313" key="3">
    <source>
        <dbReference type="Proteomes" id="UP000054007"/>
    </source>
</evidence>
<evidence type="ECO:0000256" key="1">
    <source>
        <dbReference type="SAM" id="MobiDB-lite"/>
    </source>
</evidence>
<dbReference type="AlphaFoldDB" id="A0A0D7BF32"/>
<feature type="compositionally biased region" description="Polar residues" evidence="1">
    <location>
        <begin position="266"/>
        <end position="281"/>
    </location>
</feature>
<gene>
    <name evidence="2" type="ORF">CYLTODRAFT_489440</name>
</gene>
<dbReference type="Proteomes" id="UP000054007">
    <property type="component" value="Unassembled WGS sequence"/>
</dbReference>
<proteinExistence type="predicted"/>
<feature type="compositionally biased region" description="Basic residues" evidence="1">
    <location>
        <begin position="219"/>
        <end position="230"/>
    </location>
</feature>
<feature type="region of interest" description="Disordered" evidence="1">
    <location>
        <begin position="208"/>
        <end position="281"/>
    </location>
</feature>
<evidence type="ECO:0000313" key="2">
    <source>
        <dbReference type="EMBL" id="KIY68815.1"/>
    </source>
</evidence>
<organism evidence="2 3">
    <name type="scientific">Cylindrobasidium torrendii FP15055 ss-10</name>
    <dbReference type="NCBI Taxonomy" id="1314674"/>
    <lineage>
        <taxon>Eukaryota</taxon>
        <taxon>Fungi</taxon>
        <taxon>Dikarya</taxon>
        <taxon>Basidiomycota</taxon>
        <taxon>Agaricomycotina</taxon>
        <taxon>Agaricomycetes</taxon>
        <taxon>Agaricomycetidae</taxon>
        <taxon>Agaricales</taxon>
        <taxon>Marasmiineae</taxon>
        <taxon>Physalacriaceae</taxon>
        <taxon>Cylindrobasidium</taxon>
    </lineage>
</organism>
<sequence length="342" mass="38413">MNSLHLEDQVSSDFLFGRSKAHMLHLAGDTLSLTTHQVVSGMEPGEFARRREDAWNHLNVQCSLASVFVFGIMAFRPSDSVLKAIISAYQRNSVCSVLENRTRLDEIPALRLPIDCSLEVDLSQHNTPIFTRHPRTGDIVHHSYPYATLPRFTLPSTDPGLLGIAAYTFDRTTADYRDPCSLDIVQKFREIWDSDKIDEHCKLFHYRIPTPPSSPLRTPRGKQHALHKRRRVDDDQVKLSKRTSIAAAASTPRKRSRRVDSKRTAGPSSSRGETTGAMSSSLVTQASFPLIQKRKRLASQVHDCLSVQLAPSRKRPRKDLIAVGIPARTVYERAAKSKGRLL</sequence>